<dbReference type="EMBL" id="JADNYM010000010">
    <property type="protein sequence ID" value="MBG0739620.1"/>
    <property type="molecule type" value="Genomic_DNA"/>
</dbReference>
<evidence type="ECO:0000313" key="3">
    <source>
        <dbReference type="EMBL" id="MBG0739620.1"/>
    </source>
</evidence>
<gene>
    <name evidence="3" type="ORF">IV500_09505</name>
</gene>
<accession>A0A931CN97</accession>
<feature type="compositionally biased region" description="Basic and acidic residues" evidence="1">
    <location>
        <begin position="148"/>
        <end position="170"/>
    </location>
</feature>
<comment type="caution">
    <text evidence="3">The sequence shown here is derived from an EMBL/GenBank/DDBJ whole genome shotgun (WGS) entry which is preliminary data.</text>
</comment>
<evidence type="ECO:0000313" key="4">
    <source>
        <dbReference type="Proteomes" id="UP000655366"/>
    </source>
</evidence>
<keyword evidence="2" id="KW-0812">Transmembrane</keyword>
<name>A0A931CN97_9MICC</name>
<feature type="region of interest" description="Disordered" evidence="1">
    <location>
        <begin position="111"/>
        <end position="170"/>
    </location>
</feature>
<dbReference type="Pfam" id="PF11298">
    <property type="entry name" value="DUF3099"/>
    <property type="match status" value="1"/>
</dbReference>
<keyword evidence="2" id="KW-1133">Transmembrane helix</keyword>
<keyword evidence="2" id="KW-0472">Membrane</keyword>
<reference evidence="3 4" key="1">
    <citation type="submission" date="2020-11" db="EMBL/GenBank/DDBJ databases">
        <title>Arthrobacter antarcticus sp. nov., isolated from Antarctic Soil.</title>
        <authorList>
            <person name="Li J."/>
        </authorList>
    </citation>
    <scope>NUCLEOTIDE SEQUENCE [LARGE SCALE GENOMIC DNA]</scope>
    <source>
        <strain evidence="3 4">Z1-20</strain>
    </source>
</reference>
<keyword evidence="4" id="KW-1185">Reference proteome</keyword>
<dbReference type="InterPro" id="IPR021449">
    <property type="entry name" value="DUF3099"/>
</dbReference>
<proteinExistence type="predicted"/>
<sequence>MRNRAAHPAGYTDGAPGPTKDRTHTGSADVHNITDAPIAHSDDMHRRMVKYSLAMGIRLVCLFLIFVLPGWFKIIAIVGAVALPWFAVIIANGGSDTVNEHAVSLLDQAPLGELEAPGPRTAEGTDAGDGESPTLQGEVIPSDPGDDPTARSRIEGGRTEGGRTDGGRTP</sequence>
<organism evidence="3 4">
    <name type="scientific">Arthrobacter terrae</name>
    <dbReference type="NCBI Taxonomy" id="2935737"/>
    <lineage>
        <taxon>Bacteria</taxon>
        <taxon>Bacillati</taxon>
        <taxon>Actinomycetota</taxon>
        <taxon>Actinomycetes</taxon>
        <taxon>Micrococcales</taxon>
        <taxon>Micrococcaceae</taxon>
        <taxon>Arthrobacter</taxon>
    </lineage>
</organism>
<feature type="transmembrane region" description="Helical" evidence="2">
    <location>
        <begin position="51"/>
        <end position="68"/>
    </location>
</feature>
<feature type="region of interest" description="Disordered" evidence="1">
    <location>
        <begin position="1"/>
        <end position="31"/>
    </location>
</feature>
<dbReference type="AlphaFoldDB" id="A0A931CN97"/>
<protein>
    <submittedName>
        <fullName evidence="3">DUF3099 domain-containing protein</fullName>
    </submittedName>
</protein>
<evidence type="ECO:0000256" key="2">
    <source>
        <dbReference type="SAM" id="Phobius"/>
    </source>
</evidence>
<dbReference type="Proteomes" id="UP000655366">
    <property type="component" value="Unassembled WGS sequence"/>
</dbReference>
<evidence type="ECO:0000256" key="1">
    <source>
        <dbReference type="SAM" id="MobiDB-lite"/>
    </source>
</evidence>
<dbReference type="RefSeq" id="WP_196396559.1">
    <property type="nucleotide sequence ID" value="NZ_JADNYM010000010.1"/>
</dbReference>